<proteinExistence type="inferred from homology"/>
<dbReference type="InterPro" id="IPR036291">
    <property type="entry name" value="NAD(P)-bd_dom_sf"/>
</dbReference>
<dbReference type="GO" id="GO:0042853">
    <property type="term" value="P:L-alanine catabolic process"/>
    <property type="evidence" value="ECO:0007669"/>
    <property type="project" value="InterPro"/>
</dbReference>
<evidence type="ECO:0000256" key="2">
    <source>
        <dbReference type="ARBA" id="ARBA00012897"/>
    </source>
</evidence>
<dbReference type="SUPFAM" id="SSF52283">
    <property type="entry name" value="Formate/glycerate dehydrogenase catalytic domain-like"/>
    <property type="match status" value="1"/>
</dbReference>
<feature type="domain" description="Alanine dehydrogenase/pyridine nucleotide transhydrogenase NAD(H)-binding" evidence="5">
    <location>
        <begin position="159"/>
        <end position="307"/>
    </location>
</feature>
<evidence type="ECO:0000259" key="5">
    <source>
        <dbReference type="SMART" id="SM01002"/>
    </source>
</evidence>
<sequence length="382" mass="39930">MSTPPTVQPGLRSVGVPREIKTAEYRVAMTPDGVREFERHGIEVFIESHAGEGASIADADYVAAGATIVPTAADAWAQEMVVKVKEPKAEEFQFLRSDLTLFTYLHLAAYPAVATALLAAGTTGIAYETVQTENGALPLLAPMSEVAGRLAPQLGAHYLERHNGGRGVLMGGAPGVRPAKVVVLGAGNVGWNAAWIAAGMEAEVVLFDKNIDRLRWVDQIQKGRVVTLASNRGAIERNIADADLVIGAVLVAGGRAPVVVSEDMVRSMKPGAVIVDVAIDQGGCVETIHETTHNDPVYNLHGVLHYGVGNMPGAVPHTSTYALTNATLPYQLEVAMFGAGGAAHRDAALAHGVNTVAGQLTNGPAAEALGMSYGDPVALLTR</sequence>
<keyword evidence="3" id="KW-0560">Oxidoreductase</keyword>
<dbReference type="InterPro" id="IPR008141">
    <property type="entry name" value="Ala_DH"/>
</dbReference>
<dbReference type="EC" id="1.4.1.1" evidence="2"/>
<dbReference type="Pfam" id="PF01262">
    <property type="entry name" value="AlaDh_PNT_C"/>
    <property type="match status" value="1"/>
</dbReference>
<accession>A0A6J6NW82</accession>
<evidence type="ECO:0000259" key="6">
    <source>
        <dbReference type="SMART" id="SM01003"/>
    </source>
</evidence>
<name>A0A6J6NW82_9ZZZZ</name>
<dbReference type="InterPro" id="IPR007698">
    <property type="entry name" value="AlaDH/PNT_NAD(H)-bd"/>
</dbReference>
<dbReference type="GO" id="GO:0000286">
    <property type="term" value="F:alanine dehydrogenase activity"/>
    <property type="evidence" value="ECO:0007669"/>
    <property type="project" value="UniProtKB-EC"/>
</dbReference>
<dbReference type="CDD" id="cd05305">
    <property type="entry name" value="L-AlaDH"/>
    <property type="match status" value="1"/>
</dbReference>
<comment type="similarity">
    <text evidence="1">Belongs to the AlaDH/PNT family.</text>
</comment>
<dbReference type="PIRSF" id="PIRSF000183">
    <property type="entry name" value="Alanine_dh"/>
    <property type="match status" value="1"/>
</dbReference>
<dbReference type="GO" id="GO:0005886">
    <property type="term" value="C:plasma membrane"/>
    <property type="evidence" value="ECO:0007669"/>
    <property type="project" value="TreeGrafter"/>
</dbReference>
<dbReference type="Pfam" id="PF05222">
    <property type="entry name" value="AlaDh_PNT_N"/>
    <property type="match status" value="1"/>
</dbReference>
<protein>
    <recommendedName>
        <fullName evidence="2">alanine dehydrogenase</fullName>
        <ecNumber evidence="2">1.4.1.1</ecNumber>
    </recommendedName>
</protein>
<dbReference type="SMART" id="SM01003">
    <property type="entry name" value="AlaDh_PNT_N"/>
    <property type="match status" value="1"/>
</dbReference>
<gene>
    <name evidence="7" type="ORF">UFOPK2366_00638</name>
</gene>
<dbReference type="PANTHER" id="PTHR42795:SF1">
    <property type="entry name" value="ALANINE DEHYDROGENASE"/>
    <property type="match status" value="1"/>
</dbReference>
<dbReference type="EMBL" id="CAEZXM010000096">
    <property type="protein sequence ID" value="CAB4688918.1"/>
    <property type="molecule type" value="Genomic_DNA"/>
</dbReference>
<dbReference type="InterPro" id="IPR007886">
    <property type="entry name" value="AlaDH/PNT_N"/>
</dbReference>
<feature type="domain" description="Alanine dehydrogenase/pyridine nucleotide transhydrogenase N-terminal" evidence="6">
    <location>
        <begin position="15"/>
        <end position="147"/>
    </location>
</feature>
<evidence type="ECO:0000256" key="3">
    <source>
        <dbReference type="ARBA" id="ARBA00023002"/>
    </source>
</evidence>
<reference evidence="7" key="1">
    <citation type="submission" date="2020-05" db="EMBL/GenBank/DDBJ databases">
        <authorList>
            <person name="Chiriac C."/>
            <person name="Salcher M."/>
            <person name="Ghai R."/>
            <person name="Kavagutti S V."/>
        </authorList>
    </citation>
    <scope>NUCLEOTIDE SEQUENCE</scope>
</reference>
<evidence type="ECO:0000256" key="4">
    <source>
        <dbReference type="ARBA" id="ARBA00023027"/>
    </source>
</evidence>
<dbReference type="NCBIfam" id="TIGR00518">
    <property type="entry name" value="alaDH"/>
    <property type="match status" value="1"/>
</dbReference>
<evidence type="ECO:0000256" key="1">
    <source>
        <dbReference type="ARBA" id="ARBA00005689"/>
    </source>
</evidence>
<dbReference type="SMART" id="SM01002">
    <property type="entry name" value="AlaDh_PNT_C"/>
    <property type="match status" value="1"/>
</dbReference>
<dbReference type="Gene3D" id="3.40.50.720">
    <property type="entry name" value="NAD(P)-binding Rossmann-like Domain"/>
    <property type="match status" value="2"/>
</dbReference>
<dbReference type="AlphaFoldDB" id="A0A6J6NW82"/>
<dbReference type="PANTHER" id="PTHR42795">
    <property type="entry name" value="ALANINE DEHYDROGENASE"/>
    <property type="match status" value="1"/>
</dbReference>
<dbReference type="SUPFAM" id="SSF51735">
    <property type="entry name" value="NAD(P)-binding Rossmann-fold domains"/>
    <property type="match status" value="1"/>
</dbReference>
<evidence type="ECO:0000313" key="7">
    <source>
        <dbReference type="EMBL" id="CAB4688918.1"/>
    </source>
</evidence>
<dbReference type="FunFam" id="3.40.50.720:FF:000049">
    <property type="entry name" value="Alanine dehydrogenase"/>
    <property type="match status" value="1"/>
</dbReference>
<organism evidence="7">
    <name type="scientific">freshwater metagenome</name>
    <dbReference type="NCBI Taxonomy" id="449393"/>
    <lineage>
        <taxon>unclassified sequences</taxon>
        <taxon>metagenomes</taxon>
        <taxon>ecological metagenomes</taxon>
    </lineage>
</organism>
<keyword evidence="4" id="KW-0520">NAD</keyword>